<keyword evidence="4 5" id="KW-0694">RNA-binding</keyword>
<dbReference type="SMART" id="SM00650">
    <property type="entry name" value="rADc"/>
    <property type="match status" value="1"/>
</dbReference>
<feature type="binding site" evidence="5">
    <location>
        <position position="21"/>
    </location>
    <ligand>
        <name>S-adenosyl-L-methionine</name>
        <dbReference type="ChEBI" id="CHEBI:59789"/>
    </ligand>
</feature>
<dbReference type="GO" id="GO:0008168">
    <property type="term" value="F:methyltransferase activity"/>
    <property type="evidence" value="ECO:0007669"/>
    <property type="project" value="UniProtKB-KW"/>
</dbReference>
<keyword evidence="3 5" id="KW-0949">S-adenosyl-L-methionine</keyword>
<evidence type="ECO:0000256" key="2">
    <source>
        <dbReference type="ARBA" id="ARBA00022679"/>
    </source>
</evidence>
<dbReference type="InterPro" id="IPR020596">
    <property type="entry name" value="rRNA_Ade_Mease_Trfase_CS"/>
</dbReference>
<protein>
    <submittedName>
        <fullName evidence="7">Ribosomal RNA small subunit methyltransferase A</fullName>
        <ecNumber evidence="7">2.1.1.-</ecNumber>
    </submittedName>
</protein>
<dbReference type="PROSITE" id="PS01131">
    <property type="entry name" value="RRNA_A_DIMETH"/>
    <property type="match status" value="1"/>
</dbReference>
<comment type="caution">
    <text evidence="7">The sequence shown here is derived from an EMBL/GenBank/DDBJ whole genome shotgun (WGS) entry which is preliminary data.</text>
</comment>
<dbReference type="Proteomes" id="UP001597478">
    <property type="component" value="Unassembled WGS sequence"/>
</dbReference>
<feature type="binding site" evidence="5">
    <location>
        <position position="108"/>
    </location>
    <ligand>
        <name>S-adenosyl-L-methionine</name>
        <dbReference type="ChEBI" id="CHEBI:59789"/>
    </ligand>
</feature>
<dbReference type="PROSITE" id="PS51689">
    <property type="entry name" value="SAM_RNA_A_N6_MT"/>
    <property type="match status" value="1"/>
</dbReference>
<evidence type="ECO:0000313" key="8">
    <source>
        <dbReference type="Proteomes" id="UP001597478"/>
    </source>
</evidence>
<dbReference type="GO" id="GO:0032259">
    <property type="term" value="P:methylation"/>
    <property type="evidence" value="ECO:0007669"/>
    <property type="project" value="UniProtKB-KW"/>
</dbReference>
<dbReference type="RefSeq" id="WP_377394248.1">
    <property type="nucleotide sequence ID" value="NZ_JBHSAN010000052.1"/>
</dbReference>
<dbReference type="Gene3D" id="3.40.50.150">
    <property type="entry name" value="Vaccinia Virus protein VP39"/>
    <property type="match status" value="1"/>
</dbReference>
<evidence type="ECO:0000256" key="3">
    <source>
        <dbReference type="ARBA" id="ARBA00022691"/>
    </source>
</evidence>
<dbReference type="InterPro" id="IPR020598">
    <property type="entry name" value="rRNA_Ade_methylase_Trfase_N"/>
</dbReference>
<keyword evidence="8" id="KW-1185">Reference proteome</keyword>
<comment type="similarity">
    <text evidence="5">Belongs to the class I-like SAM-binding methyltransferase superfamily. rRNA adenine N(6)-methyltransferase family.</text>
</comment>
<gene>
    <name evidence="7" type="ORF">ACFS2C_24310</name>
</gene>
<keyword evidence="1 5" id="KW-0489">Methyltransferase</keyword>
<evidence type="ECO:0000256" key="4">
    <source>
        <dbReference type="ARBA" id="ARBA00022884"/>
    </source>
</evidence>
<feature type="domain" description="Ribosomal RNA adenine methylase transferase N-terminal" evidence="6">
    <location>
        <begin position="26"/>
        <end position="191"/>
    </location>
</feature>
<dbReference type="CDD" id="cd02440">
    <property type="entry name" value="AdoMet_MTases"/>
    <property type="match status" value="1"/>
</dbReference>
<feature type="binding site" evidence="5">
    <location>
        <position position="46"/>
    </location>
    <ligand>
        <name>S-adenosyl-L-methionine</name>
        <dbReference type="ChEBI" id="CHEBI:59789"/>
    </ligand>
</feature>
<evidence type="ECO:0000313" key="7">
    <source>
        <dbReference type="EMBL" id="MFD2802516.1"/>
    </source>
</evidence>
<dbReference type="InterPro" id="IPR001737">
    <property type="entry name" value="KsgA/Erm"/>
</dbReference>
<accession>A0ABW5WGA4</accession>
<sequence length="266" mass="28949">MPRHGYRPARRPPNPSGVHFLASGHVADRLVAACAPGPADLVLDLGAGFGAITAHLARTGATVVAVERDPEFARKLRNRFGDRSTVRVVVADMRTFPLPRKPFVVASSIPYSISTPLLRRLVHSRHTQLDRAALLVEWGFAKRVTAIAPRSRDLAWWAARYELRIDRRVPARCFRPAPTMDSALLTITRRTGLPRAAEHTLRALLDAAYRTPDRSVRSVVAGYTGNRSRAVFRATGIAPAAPAGTLPPADWAALAAAVHDSQASTR</sequence>
<feature type="binding site" evidence="5">
    <location>
        <position position="19"/>
    </location>
    <ligand>
        <name>S-adenosyl-L-methionine</name>
        <dbReference type="ChEBI" id="CHEBI:59789"/>
    </ligand>
</feature>
<evidence type="ECO:0000259" key="6">
    <source>
        <dbReference type="SMART" id="SM00650"/>
    </source>
</evidence>
<dbReference type="PANTHER" id="PTHR11727">
    <property type="entry name" value="DIMETHYLADENOSINE TRANSFERASE"/>
    <property type="match status" value="1"/>
</dbReference>
<dbReference type="PANTHER" id="PTHR11727:SF7">
    <property type="entry name" value="DIMETHYLADENOSINE TRANSFERASE-RELATED"/>
    <property type="match status" value="1"/>
</dbReference>
<organism evidence="7 8">
    <name type="scientific">Prauserella oleivorans</name>
    <dbReference type="NCBI Taxonomy" id="1478153"/>
    <lineage>
        <taxon>Bacteria</taxon>
        <taxon>Bacillati</taxon>
        <taxon>Actinomycetota</taxon>
        <taxon>Actinomycetes</taxon>
        <taxon>Pseudonocardiales</taxon>
        <taxon>Pseudonocardiaceae</taxon>
        <taxon>Prauserella</taxon>
    </lineage>
</organism>
<dbReference type="EC" id="2.1.1.-" evidence="7"/>
<feature type="binding site" evidence="5">
    <location>
        <position position="67"/>
    </location>
    <ligand>
        <name>S-adenosyl-L-methionine</name>
        <dbReference type="ChEBI" id="CHEBI:59789"/>
    </ligand>
</feature>
<name>A0ABW5WGA4_9PSEU</name>
<dbReference type="Pfam" id="PF00398">
    <property type="entry name" value="RrnaAD"/>
    <property type="match status" value="1"/>
</dbReference>
<feature type="binding site" evidence="5">
    <location>
        <position position="92"/>
    </location>
    <ligand>
        <name>S-adenosyl-L-methionine</name>
        <dbReference type="ChEBI" id="CHEBI:59789"/>
    </ligand>
</feature>
<keyword evidence="2 5" id="KW-0808">Transferase</keyword>
<proteinExistence type="inferred from homology"/>
<dbReference type="EMBL" id="JBHUOF010000048">
    <property type="protein sequence ID" value="MFD2802516.1"/>
    <property type="molecule type" value="Genomic_DNA"/>
</dbReference>
<evidence type="ECO:0000256" key="5">
    <source>
        <dbReference type="PROSITE-ProRule" id="PRU01026"/>
    </source>
</evidence>
<dbReference type="InterPro" id="IPR029063">
    <property type="entry name" value="SAM-dependent_MTases_sf"/>
</dbReference>
<dbReference type="SUPFAM" id="SSF53335">
    <property type="entry name" value="S-adenosyl-L-methionine-dependent methyltransferases"/>
    <property type="match status" value="1"/>
</dbReference>
<reference evidence="8" key="1">
    <citation type="journal article" date="2019" name="Int. J. Syst. Evol. Microbiol.">
        <title>The Global Catalogue of Microorganisms (GCM) 10K type strain sequencing project: providing services to taxonomists for standard genome sequencing and annotation.</title>
        <authorList>
            <consortium name="The Broad Institute Genomics Platform"/>
            <consortium name="The Broad Institute Genome Sequencing Center for Infectious Disease"/>
            <person name="Wu L."/>
            <person name="Ma J."/>
        </authorList>
    </citation>
    <scope>NUCLEOTIDE SEQUENCE [LARGE SCALE GENOMIC DNA]</scope>
    <source>
        <strain evidence="8">IBRC-M 10906</strain>
    </source>
</reference>
<evidence type="ECO:0000256" key="1">
    <source>
        <dbReference type="ARBA" id="ARBA00022603"/>
    </source>
</evidence>